<sequence>MALGIAIAAPTTATALSGNCNAWLVNNVGSTHAVGVCHSLGRDTKARVTLDLEGGPDYHSNWFYDIGVHHSTRTWSLNPNYPPNGWPRSARVDLAPR</sequence>
<dbReference type="STRING" id="1121365.GCA_000375365_00589"/>
<evidence type="ECO:0000313" key="1">
    <source>
        <dbReference type="EMBL" id="PKF68561.1"/>
    </source>
</evidence>
<accession>A0A2N0X776</accession>
<protein>
    <submittedName>
        <fullName evidence="1">Uncharacterized protein</fullName>
    </submittedName>
</protein>
<dbReference type="EMBL" id="PJAF01000016">
    <property type="protein sequence ID" value="PKF68561.1"/>
    <property type="molecule type" value="Genomic_DNA"/>
</dbReference>
<reference evidence="1 2" key="1">
    <citation type="submission" date="2017-12" db="EMBL/GenBank/DDBJ databases">
        <title>Corynebacterium mastitidis 16-1433 Genome.</title>
        <authorList>
            <person name="Gulvik C.A."/>
        </authorList>
    </citation>
    <scope>NUCLEOTIDE SEQUENCE [LARGE SCALE GENOMIC DNA]</scope>
    <source>
        <strain evidence="1 2">16-1433</strain>
    </source>
</reference>
<gene>
    <name evidence="1" type="ORF">CXB45_06615</name>
</gene>
<organism evidence="1 2">
    <name type="scientific">Corynebacterium mastitidis</name>
    <dbReference type="NCBI Taxonomy" id="161890"/>
    <lineage>
        <taxon>Bacteria</taxon>
        <taxon>Bacillati</taxon>
        <taxon>Actinomycetota</taxon>
        <taxon>Actinomycetes</taxon>
        <taxon>Mycobacteriales</taxon>
        <taxon>Corynebacteriaceae</taxon>
        <taxon>Corynebacterium</taxon>
    </lineage>
</organism>
<dbReference type="Proteomes" id="UP000233249">
    <property type="component" value="Unassembled WGS sequence"/>
</dbReference>
<name>A0A2N0X776_9CORY</name>
<comment type="caution">
    <text evidence="1">The sequence shown here is derived from an EMBL/GenBank/DDBJ whole genome shotgun (WGS) entry which is preliminary data.</text>
</comment>
<dbReference type="AlphaFoldDB" id="A0A2N0X776"/>
<proteinExistence type="predicted"/>
<evidence type="ECO:0000313" key="2">
    <source>
        <dbReference type="Proteomes" id="UP000233249"/>
    </source>
</evidence>